<evidence type="ECO:0000259" key="2">
    <source>
        <dbReference type="Pfam" id="PF25958"/>
    </source>
</evidence>
<evidence type="ECO:0000256" key="1">
    <source>
        <dbReference type="SAM" id="MobiDB-lite"/>
    </source>
</evidence>
<dbReference type="EMBL" id="FNPB01000011">
    <property type="protein sequence ID" value="SDY31947.1"/>
    <property type="molecule type" value="Genomic_DNA"/>
</dbReference>
<dbReference type="STRING" id="660517.SAMN04487946_11132"/>
<sequence length="199" mass="21430">MHQLIRVLVPGTTQDDALARAHSALDKLVGVGIDTASVYDYYGTFEQADSRYKPYVANVISDGSSETVDETTVAPTFPLDSEEGQALLDDALEEQTEEFGDTLSKFQSKVDDLSVEDVMNNVDGVRFHLGQLAECRGPSVYIYNEYGGGLVSPKAVDKYVDRLHNASSGTSGGDGDAAAATKGDEQMSRGWLVPADVHF</sequence>
<accession>A0A1H3IWK3</accession>
<dbReference type="InterPro" id="IPR058308">
    <property type="entry name" value="DUF7995"/>
</dbReference>
<protein>
    <recommendedName>
        <fullName evidence="2">DUF7995 domain-containing protein</fullName>
    </recommendedName>
</protein>
<feature type="region of interest" description="Disordered" evidence="1">
    <location>
        <begin position="164"/>
        <end position="185"/>
    </location>
</feature>
<keyword evidence="4" id="KW-1185">Reference proteome</keyword>
<dbReference type="Proteomes" id="UP000199170">
    <property type="component" value="Unassembled WGS sequence"/>
</dbReference>
<dbReference type="OrthoDB" id="254701at2157"/>
<name>A0A1H3IWK3_9EURY</name>
<feature type="domain" description="DUF7995" evidence="2">
    <location>
        <begin position="1"/>
        <end position="162"/>
    </location>
</feature>
<gene>
    <name evidence="3" type="ORF">SAMN04487946_11132</name>
</gene>
<reference evidence="4" key="1">
    <citation type="submission" date="2016-10" db="EMBL/GenBank/DDBJ databases">
        <authorList>
            <person name="Varghese N."/>
            <person name="Submissions S."/>
        </authorList>
    </citation>
    <scope>NUCLEOTIDE SEQUENCE [LARGE SCALE GENOMIC DNA]</scope>
    <source>
        <strain evidence="4">CGMCC 1.10118</strain>
    </source>
</reference>
<dbReference type="RefSeq" id="WP_089768504.1">
    <property type="nucleotide sequence ID" value="NZ_FNPB01000011.1"/>
</dbReference>
<dbReference type="AlphaFoldDB" id="A0A1H3IWK3"/>
<proteinExistence type="predicted"/>
<dbReference type="Pfam" id="PF25958">
    <property type="entry name" value="DUF7995"/>
    <property type="match status" value="1"/>
</dbReference>
<organism evidence="3 4">
    <name type="scientific">Halobellus clavatus</name>
    <dbReference type="NCBI Taxonomy" id="660517"/>
    <lineage>
        <taxon>Archaea</taxon>
        <taxon>Methanobacteriati</taxon>
        <taxon>Methanobacteriota</taxon>
        <taxon>Stenosarchaea group</taxon>
        <taxon>Halobacteria</taxon>
        <taxon>Halobacteriales</taxon>
        <taxon>Haloferacaceae</taxon>
        <taxon>Halobellus</taxon>
    </lineage>
</organism>
<evidence type="ECO:0000313" key="4">
    <source>
        <dbReference type="Proteomes" id="UP000199170"/>
    </source>
</evidence>
<evidence type="ECO:0000313" key="3">
    <source>
        <dbReference type="EMBL" id="SDY31947.1"/>
    </source>
</evidence>